<feature type="domain" description="SGNH hydrolase-type esterase" evidence="2">
    <location>
        <begin position="220"/>
        <end position="388"/>
    </location>
</feature>
<feature type="region of interest" description="Disordered" evidence="1">
    <location>
        <begin position="400"/>
        <end position="422"/>
    </location>
</feature>
<evidence type="ECO:0000256" key="1">
    <source>
        <dbReference type="SAM" id="MobiDB-lite"/>
    </source>
</evidence>
<feature type="compositionally biased region" description="Pro residues" evidence="1">
    <location>
        <begin position="48"/>
        <end position="61"/>
    </location>
</feature>
<evidence type="ECO:0000313" key="4">
    <source>
        <dbReference type="Proteomes" id="UP001611383"/>
    </source>
</evidence>
<evidence type="ECO:0000259" key="2">
    <source>
        <dbReference type="Pfam" id="PF13472"/>
    </source>
</evidence>
<accession>A0ABY9WZJ8</accession>
<sequence length="422" mass="44592">MTGREARRMGTGRSSALLVCLWALLVTGCRPSLPPEGLEEAPVSTEPEPGPPPPAPEPPLFQPGFHLALRWSHAVSGTTTFRLRVPVSRTGQRVRLAFRSGDGSLVLRRVTAARAGSEGSLASEPVPVTFSGSPGVSMAARTRVVSDPVSFPIRSGDELAVSFEVEGQLAASSIELLPGSFMRPGSWASTPGPLGGSAWAVPVGLATVEVEGPPSRAFVALGDSITEGYIDGHDDLRDTWAFRAGAQLGVPIVNAGVSGQGFYDALRLLDGEALTLSGITDCIILLGTNDLTGTPDSELQAQMAELTERLKPFCRTWVGTLLPKELAAGGKYEEVKASRVAMNTWIRTHLQPDVIDFEAVMHAPDSVHRFIDGLDEDGVHPNAAGHRVMAEEVVRVLHADGVRPQEGSAPGRSAATERGSQP</sequence>
<dbReference type="InterPro" id="IPR036514">
    <property type="entry name" value="SGNH_hydro_sf"/>
</dbReference>
<evidence type="ECO:0000313" key="3">
    <source>
        <dbReference type="EMBL" id="WNG48577.1"/>
    </source>
</evidence>
<dbReference type="SUPFAM" id="SSF52266">
    <property type="entry name" value="SGNH hydrolase"/>
    <property type="match status" value="1"/>
</dbReference>
<dbReference type="PANTHER" id="PTHR43784:SF2">
    <property type="entry name" value="GDSL-LIKE LIPASE_ACYLHYDROLASE, PUTATIVE (AFU_ORTHOLOGUE AFUA_2G00820)-RELATED"/>
    <property type="match status" value="1"/>
</dbReference>
<name>A0ABY9WZJ8_9BACT</name>
<dbReference type="EMBL" id="CP043494">
    <property type="protein sequence ID" value="WNG48577.1"/>
    <property type="molecule type" value="Genomic_DNA"/>
</dbReference>
<reference evidence="3 4" key="1">
    <citation type="submission" date="2019-08" db="EMBL/GenBank/DDBJ databases">
        <title>Archangium and Cystobacter genomes.</title>
        <authorList>
            <person name="Chen I.-C.K."/>
            <person name="Wielgoss S."/>
        </authorList>
    </citation>
    <scope>NUCLEOTIDE SEQUENCE [LARGE SCALE GENOMIC DNA]</scope>
    <source>
        <strain evidence="3 4">Cbm 6</strain>
    </source>
</reference>
<keyword evidence="4" id="KW-1185">Reference proteome</keyword>
<dbReference type="Proteomes" id="UP001611383">
    <property type="component" value="Chromosome"/>
</dbReference>
<gene>
    <name evidence="3" type="ORF">F0U60_34035</name>
</gene>
<organism evidence="3 4">
    <name type="scientific">Archangium minus</name>
    <dbReference type="NCBI Taxonomy" id="83450"/>
    <lineage>
        <taxon>Bacteria</taxon>
        <taxon>Pseudomonadati</taxon>
        <taxon>Myxococcota</taxon>
        <taxon>Myxococcia</taxon>
        <taxon>Myxococcales</taxon>
        <taxon>Cystobacterineae</taxon>
        <taxon>Archangiaceae</taxon>
        <taxon>Archangium</taxon>
    </lineage>
</organism>
<dbReference type="PROSITE" id="PS51257">
    <property type="entry name" value="PROKAR_LIPOPROTEIN"/>
    <property type="match status" value="1"/>
</dbReference>
<dbReference type="PANTHER" id="PTHR43784">
    <property type="entry name" value="GDSL-LIKE LIPASE/ACYLHYDROLASE, PUTATIVE (AFU_ORTHOLOGUE AFUA_2G00820)-RELATED"/>
    <property type="match status" value="1"/>
</dbReference>
<feature type="region of interest" description="Disordered" evidence="1">
    <location>
        <begin position="35"/>
        <end position="61"/>
    </location>
</feature>
<protein>
    <submittedName>
        <fullName evidence="3">SGNH/GDSL hydrolase family protein</fullName>
    </submittedName>
</protein>
<dbReference type="Pfam" id="PF13472">
    <property type="entry name" value="Lipase_GDSL_2"/>
    <property type="match status" value="1"/>
</dbReference>
<dbReference type="InterPro" id="IPR053140">
    <property type="entry name" value="GDSL_Rv0518-like"/>
</dbReference>
<proteinExistence type="predicted"/>
<keyword evidence="3" id="KW-0378">Hydrolase</keyword>
<dbReference type="InterPro" id="IPR013830">
    <property type="entry name" value="SGNH_hydro"/>
</dbReference>
<dbReference type="Gene3D" id="3.40.50.1110">
    <property type="entry name" value="SGNH hydrolase"/>
    <property type="match status" value="1"/>
</dbReference>
<dbReference type="GO" id="GO:0016787">
    <property type="term" value="F:hydrolase activity"/>
    <property type="evidence" value="ECO:0007669"/>
    <property type="project" value="UniProtKB-KW"/>
</dbReference>